<proteinExistence type="predicted"/>
<dbReference type="AlphaFoldDB" id="A0A3B0WXI3"/>
<dbReference type="EMBL" id="UOFF01000144">
    <property type="protein sequence ID" value="VAW55932.1"/>
    <property type="molecule type" value="Genomic_DNA"/>
</dbReference>
<sequence length="137" mass="15851">MNLVFVYNAKSGVFNTLNDIAHKLFSQSKHQCDLCNLTHGYFHAREEWMTFLNGLDANIEFLHHDEYGDKYESKESHLTQELPAIFVKEQGRLKLWIDKNNISKMSSTDELMETIRAAVLRRQAGVENVDNFLSMPA</sequence>
<gene>
    <name evidence="1" type="ORF">MNBD_GAMMA07-1731</name>
</gene>
<organism evidence="1">
    <name type="scientific">hydrothermal vent metagenome</name>
    <dbReference type="NCBI Taxonomy" id="652676"/>
    <lineage>
        <taxon>unclassified sequences</taxon>
        <taxon>metagenomes</taxon>
        <taxon>ecological metagenomes</taxon>
    </lineage>
</organism>
<accession>A0A3B0WXI3</accession>
<evidence type="ECO:0008006" key="2">
    <source>
        <dbReference type="Google" id="ProtNLM"/>
    </source>
</evidence>
<protein>
    <recommendedName>
        <fullName evidence="2">GTPase</fullName>
    </recommendedName>
</protein>
<evidence type="ECO:0000313" key="1">
    <source>
        <dbReference type="EMBL" id="VAW55932.1"/>
    </source>
</evidence>
<name>A0A3B0WXI3_9ZZZZ</name>
<reference evidence="1" key="1">
    <citation type="submission" date="2018-06" db="EMBL/GenBank/DDBJ databases">
        <authorList>
            <person name="Zhirakovskaya E."/>
        </authorList>
    </citation>
    <scope>NUCLEOTIDE SEQUENCE</scope>
</reference>